<dbReference type="CDD" id="cd23784">
    <property type="entry name" value="RWD_Spc25"/>
    <property type="match status" value="1"/>
</dbReference>
<evidence type="ECO:0000256" key="5">
    <source>
        <dbReference type="ARBA" id="ARBA00022838"/>
    </source>
</evidence>
<dbReference type="Proteomes" id="UP000244722">
    <property type="component" value="Unassembled WGS sequence"/>
</dbReference>
<feature type="domain" description="Chromosome segregation protein Spc25 C-terminal" evidence="12">
    <location>
        <begin position="188"/>
        <end position="258"/>
    </location>
</feature>
<feature type="coiled-coil region" evidence="10">
    <location>
        <begin position="77"/>
        <end position="125"/>
    </location>
</feature>
<evidence type="ECO:0000256" key="10">
    <source>
        <dbReference type="SAM" id="Coils"/>
    </source>
</evidence>
<keyword evidence="2 9" id="KW-0158">Chromosome</keyword>
<keyword evidence="8 9" id="KW-0137">Centromere</keyword>
<comment type="similarity">
    <text evidence="1 9">Belongs to the SPC25 family.</text>
</comment>
<name>A0A2T6ZBN5_TUBBO</name>
<dbReference type="GO" id="GO:0007059">
    <property type="term" value="P:chromosome segregation"/>
    <property type="evidence" value="ECO:0007669"/>
    <property type="project" value="InterPro"/>
</dbReference>
<keyword evidence="3 9" id="KW-0132">Cell division</keyword>
<dbReference type="OrthoDB" id="4056921at2759"/>
<dbReference type="Pfam" id="PF08234">
    <property type="entry name" value="Spindle_Spc25"/>
    <property type="match status" value="1"/>
</dbReference>
<keyword evidence="4 9" id="KW-0498">Mitosis</keyword>
<dbReference type="FunFam" id="3.30.457.50:FF:000001">
    <property type="entry name" value="Probable kinetochore protein spc25"/>
    <property type="match status" value="1"/>
</dbReference>
<sequence length="266" mass="30752">MSFDLPSPSAPSPSQTHALPSSQANNNSSMAATLPQINFGFEELKDRMAKFTVRFDDFIEKGRKRILEERNQFAKTIVEDKDNQRMLKKEIEHYKRKEKDVAETVVKEQQEAAEAEHAIAEMDRKKQSKMEHKAHLLAQIEATQEAIRKKREIRAEERKALSFQSSRNAPELAFWEDHLGMRIEGAGVTDHLKIVYTHIVDSDWSKEFSFIINMVTRDYEVIQCRPKLDSASVGKRVDRLNETRDLTCFLKEMRQLFKEYSSGGGD</sequence>
<dbReference type="EMBL" id="NESQ01000453">
    <property type="protein sequence ID" value="PUU72856.1"/>
    <property type="molecule type" value="Genomic_DNA"/>
</dbReference>
<comment type="function">
    <text evidence="9">Acts as a component of the essential kinetochore-associated NDC80 complex, which is required for chromosome segregation and spindle checkpoint activity.</text>
</comment>
<comment type="caution">
    <text evidence="13">The sequence shown here is derived from an EMBL/GenBank/DDBJ whole genome shotgun (WGS) entry which is preliminary data.</text>
</comment>
<evidence type="ECO:0000259" key="12">
    <source>
        <dbReference type="Pfam" id="PF08234"/>
    </source>
</evidence>
<dbReference type="GO" id="GO:0005634">
    <property type="term" value="C:nucleus"/>
    <property type="evidence" value="ECO:0007669"/>
    <property type="project" value="UniProtKB-SubCell"/>
</dbReference>
<reference evidence="13 14" key="1">
    <citation type="submission" date="2017-04" db="EMBL/GenBank/DDBJ databases">
        <title>Draft genome sequence of Tuber borchii Vittad., a whitish edible truffle.</title>
        <authorList>
            <consortium name="DOE Joint Genome Institute"/>
            <person name="Murat C."/>
            <person name="Kuo A."/>
            <person name="Barry K.W."/>
            <person name="Clum A."/>
            <person name="Dockter R.B."/>
            <person name="Fauchery L."/>
            <person name="Iotti M."/>
            <person name="Kohler A."/>
            <person name="Labutti K."/>
            <person name="Lindquist E.A."/>
            <person name="Lipzen A."/>
            <person name="Ohm R.A."/>
            <person name="Wang M."/>
            <person name="Grigoriev I.V."/>
            <person name="Zambonelli A."/>
            <person name="Martin F.M."/>
        </authorList>
    </citation>
    <scope>NUCLEOTIDE SEQUENCE [LARGE SCALE GENOMIC DNA]</scope>
    <source>
        <strain evidence="13 14">Tbo3840</strain>
    </source>
</reference>
<evidence type="ECO:0000313" key="14">
    <source>
        <dbReference type="Proteomes" id="UP000244722"/>
    </source>
</evidence>
<dbReference type="PANTHER" id="PTHR14281">
    <property type="entry name" value="KINETOCHORE PROTEIN SPC25-RELATED"/>
    <property type="match status" value="1"/>
</dbReference>
<feature type="compositionally biased region" description="Low complexity" evidence="11">
    <location>
        <begin position="21"/>
        <end position="31"/>
    </location>
</feature>
<dbReference type="AlphaFoldDB" id="A0A2T6ZBN5"/>
<keyword evidence="14" id="KW-1185">Reference proteome</keyword>
<evidence type="ECO:0000256" key="2">
    <source>
        <dbReference type="ARBA" id="ARBA00022454"/>
    </source>
</evidence>
<evidence type="ECO:0000256" key="3">
    <source>
        <dbReference type="ARBA" id="ARBA00022618"/>
    </source>
</evidence>
<dbReference type="Gene3D" id="3.30.457.50">
    <property type="entry name" value="Chromosome segregation protein Spc25"/>
    <property type="match status" value="1"/>
</dbReference>
<comment type="subcellular location">
    <subcellularLocation>
        <location evidence="9">Nucleus</location>
    </subcellularLocation>
    <subcellularLocation>
        <location evidence="9">Chromosome</location>
        <location evidence="9">Centromere</location>
        <location evidence="9">Kinetochore</location>
    </subcellularLocation>
</comment>
<dbReference type="GO" id="GO:0031262">
    <property type="term" value="C:Ndc80 complex"/>
    <property type="evidence" value="ECO:0007669"/>
    <property type="project" value="InterPro"/>
</dbReference>
<keyword evidence="9" id="KW-0539">Nucleus</keyword>
<dbReference type="GO" id="GO:0051301">
    <property type="term" value="P:cell division"/>
    <property type="evidence" value="ECO:0007669"/>
    <property type="project" value="UniProtKB-UniRule"/>
</dbReference>
<evidence type="ECO:0000256" key="1">
    <source>
        <dbReference type="ARBA" id="ARBA00006379"/>
    </source>
</evidence>
<keyword evidence="5 9" id="KW-0995">Kinetochore</keyword>
<feature type="region of interest" description="Disordered" evidence="11">
    <location>
        <begin position="1"/>
        <end position="31"/>
    </location>
</feature>
<evidence type="ECO:0000256" key="8">
    <source>
        <dbReference type="ARBA" id="ARBA00023328"/>
    </source>
</evidence>
<dbReference type="STRING" id="42251.A0A2T6ZBN5"/>
<dbReference type="PANTHER" id="PTHR14281:SF0">
    <property type="entry name" value="KINETOCHORE PROTEIN SPC25"/>
    <property type="match status" value="1"/>
</dbReference>
<keyword evidence="7 9" id="KW-0131">Cell cycle</keyword>
<accession>A0A2T6ZBN5</accession>
<evidence type="ECO:0000256" key="11">
    <source>
        <dbReference type="SAM" id="MobiDB-lite"/>
    </source>
</evidence>
<organism evidence="13 14">
    <name type="scientific">Tuber borchii</name>
    <name type="common">White truffle</name>
    <dbReference type="NCBI Taxonomy" id="42251"/>
    <lineage>
        <taxon>Eukaryota</taxon>
        <taxon>Fungi</taxon>
        <taxon>Dikarya</taxon>
        <taxon>Ascomycota</taxon>
        <taxon>Pezizomycotina</taxon>
        <taxon>Pezizomycetes</taxon>
        <taxon>Pezizales</taxon>
        <taxon>Tuberaceae</taxon>
        <taxon>Tuber</taxon>
    </lineage>
</organism>
<gene>
    <name evidence="13" type="ORF">B9Z19DRAFT_1096437</name>
</gene>
<protein>
    <recommendedName>
        <fullName evidence="9">Kinetochore protein SPC25</fullName>
    </recommendedName>
</protein>
<evidence type="ECO:0000313" key="13">
    <source>
        <dbReference type="EMBL" id="PUU72856.1"/>
    </source>
</evidence>
<evidence type="ECO:0000256" key="4">
    <source>
        <dbReference type="ARBA" id="ARBA00022776"/>
    </source>
</evidence>
<evidence type="ECO:0000256" key="7">
    <source>
        <dbReference type="ARBA" id="ARBA00023306"/>
    </source>
</evidence>
<keyword evidence="6 10" id="KW-0175">Coiled coil</keyword>
<dbReference type="InterPro" id="IPR045143">
    <property type="entry name" value="Spc25"/>
</dbReference>
<evidence type="ECO:0000256" key="9">
    <source>
        <dbReference type="RuleBase" id="RU367150"/>
    </source>
</evidence>
<comment type="subunit">
    <text evidence="9">Component of the NDC80 complex.</text>
</comment>
<evidence type="ECO:0000256" key="6">
    <source>
        <dbReference type="ARBA" id="ARBA00023054"/>
    </source>
</evidence>
<dbReference type="InterPro" id="IPR013255">
    <property type="entry name" value="Spc25_C"/>
</dbReference>
<proteinExistence type="inferred from homology"/>